<feature type="region of interest" description="Disordered" evidence="1">
    <location>
        <begin position="1"/>
        <end position="37"/>
    </location>
</feature>
<comment type="caution">
    <text evidence="2">The sequence shown here is derived from an EMBL/GenBank/DDBJ whole genome shotgun (WGS) entry which is preliminary data.</text>
</comment>
<sequence>QKQIKSRSKADQKQIKSRSKADQKQIKSRSKADQKQIKSDSLRIVVTVCCYNPQSCVDTHGHHRQASSHIRSVWALREALAHPLHYPPKAQPACGWALPLGV</sequence>
<protein>
    <submittedName>
        <fullName evidence="2">Uncharacterized protein</fullName>
    </submittedName>
</protein>
<dbReference type="EMBL" id="DYTS01000013">
    <property type="protein sequence ID" value="HJH17253.1"/>
    <property type="molecule type" value="Genomic_DNA"/>
</dbReference>
<evidence type="ECO:0000313" key="2">
    <source>
        <dbReference type="EMBL" id="HJH17253.1"/>
    </source>
</evidence>
<gene>
    <name evidence="2" type="ORF">K8W20_00870</name>
</gene>
<dbReference type="RefSeq" id="WP_278914853.1">
    <property type="nucleotide sequence ID" value="NZ_DYTS01000013.1"/>
</dbReference>
<dbReference type="Proteomes" id="UP000752172">
    <property type="component" value="Unassembled WGS sequence"/>
</dbReference>
<name>A0A921NDI3_9PSED</name>
<accession>A0A921NDI3</accession>
<feature type="compositionally biased region" description="Basic and acidic residues" evidence="1">
    <location>
        <begin position="8"/>
        <end position="37"/>
    </location>
</feature>
<evidence type="ECO:0000256" key="1">
    <source>
        <dbReference type="SAM" id="MobiDB-lite"/>
    </source>
</evidence>
<reference evidence="2" key="1">
    <citation type="journal article" date="2021" name="PeerJ">
        <title>Extensive microbial diversity within the chicken gut microbiome revealed by metagenomics and culture.</title>
        <authorList>
            <person name="Gilroy R."/>
            <person name="Ravi A."/>
            <person name="Getino M."/>
            <person name="Pursley I."/>
            <person name="Horton D.L."/>
            <person name="Alikhan N.F."/>
            <person name="Baker D."/>
            <person name="Gharbi K."/>
            <person name="Hall N."/>
            <person name="Watson M."/>
            <person name="Adriaenssens E.M."/>
            <person name="Foster-Nyarko E."/>
            <person name="Jarju S."/>
            <person name="Secka A."/>
            <person name="Antonio M."/>
            <person name="Oren A."/>
            <person name="Chaudhuri R.R."/>
            <person name="La Ragione R."/>
            <person name="Hildebrand F."/>
            <person name="Pallen M.J."/>
        </authorList>
    </citation>
    <scope>NUCLEOTIDE SEQUENCE</scope>
    <source>
        <strain evidence="2">ChiSjej2B20-17149</strain>
    </source>
</reference>
<feature type="non-terminal residue" evidence="2">
    <location>
        <position position="1"/>
    </location>
</feature>
<organism evidence="2 3">
    <name type="scientific">Pseudomonas lactis</name>
    <dbReference type="NCBI Taxonomy" id="1615674"/>
    <lineage>
        <taxon>Bacteria</taxon>
        <taxon>Pseudomonadati</taxon>
        <taxon>Pseudomonadota</taxon>
        <taxon>Gammaproteobacteria</taxon>
        <taxon>Pseudomonadales</taxon>
        <taxon>Pseudomonadaceae</taxon>
        <taxon>Pseudomonas</taxon>
    </lineage>
</organism>
<evidence type="ECO:0000313" key="3">
    <source>
        <dbReference type="Proteomes" id="UP000752172"/>
    </source>
</evidence>
<reference evidence="2" key="2">
    <citation type="submission" date="2021-09" db="EMBL/GenBank/DDBJ databases">
        <authorList>
            <person name="Gilroy R."/>
        </authorList>
    </citation>
    <scope>NUCLEOTIDE SEQUENCE</scope>
    <source>
        <strain evidence="2">ChiSjej2B20-17149</strain>
    </source>
</reference>
<dbReference type="AlphaFoldDB" id="A0A921NDI3"/>
<proteinExistence type="predicted"/>